<dbReference type="OrthoDB" id="543755at2"/>
<dbReference type="AlphaFoldDB" id="A0A4R5QN48"/>
<protein>
    <submittedName>
        <fullName evidence="1">Beta-3-deoxy-D-manno-oct-2-ulosonic acid transferase</fullName>
    </submittedName>
</protein>
<dbReference type="Proteomes" id="UP000295096">
    <property type="component" value="Unassembled WGS sequence"/>
</dbReference>
<reference evidence="1 2" key="1">
    <citation type="journal article" date="2016" name="J. Microbiol.">
        <title>Dankookia rubra gen. nov., sp. nov., an alphaproteobacterium isolated from sediment of a shallow stream.</title>
        <authorList>
            <person name="Kim W.H."/>
            <person name="Kim D.H."/>
            <person name="Kang K."/>
            <person name="Ahn T.Y."/>
        </authorList>
    </citation>
    <scope>NUCLEOTIDE SEQUENCE [LARGE SCALE GENOMIC DNA]</scope>
    <source>
        <strain evidence="1 2">JCM30602</strain>
    </source>
</reference>
<dbReference type="CDD" id="cd16439">
    <property type="entry name" value="beta_Kdo_transferase_KpsC_2"/>
    <property type="match status" value="1"/>
</dbReference>
<dbReference type="GO" id="GO:0016740">
    <property type="term" value="F:transferase activity"/>
    <property type="evidence" value="ECO:0007669"/>
    <property type="project" value="UniProtKB-KW"/>
</dbReference>
<keyword evidence="2" id="KW-1185">Reference proteome</keyword>
<sequence>MLDEGLFRAPRFGAAWAPVALLTVPLAEAVGAGLAGDGADAAARGAARAVMAQLRAARVGGAPGLADPGPAGLGLPARGAVLLLDPGDPARAAAARGLLAALAGRPVLVALDPDAPPGAAPVLAAAGAAVLPGRLAPWTLLDLAAELHTLSPGMALLAGAAGVPVRLDGAAPWGGAAPEAAFAALLAATRWADPFRDRPWTAAEGIAQLEAWRRVEAANRRIVACTGIEWFKHRAMLAALASQSGPPRIVMRGSTALRLARQAGGDAAVWAAVMPRDLPARAAAAGVGLVRIEDGFLRSAGLGVQGARAAALVLDGSGIHYDPSTPSDLERLLAETDFDAALLGRAARLRAAIVAAGVTKYNLTGTAELPPLPPGKRVILVPGQVEDDAAVRQGGSRLRTNLGLLRAVRATNPDAVILFKPHPDVQAGMRRGAVPEAGMLADHVLRDLPIGPLYALAQEVHCLSSLAGFEALLRGLRVVTWGRPFYAGWGLTEDCDPPPRRGRALSLDALVAGALILHQRCIDPRSGLPCPPELLVERLAAPRSAAPAPRVPAPLRALVARWSRAMAGWWAAR</sequence>
<gene>
    <name evidence="1" type="ORF">E2C06_01645</name>
</gene>
<dbReference type="InterPro" id="IPR007833">
    <property type="entry name" value="Capsule_polysaccharide_synth"/>
</dbReference>
<accession>A0A4R5QN48</accession>
<dbReference type="Pfam" id="PF05159">
    <property type="entry name" value="Capsule_synth"/>
    <property type="match status" value="2"/>
</dbReference>
<dbReference type="EMBL" id="SMSJ01000001">
    <property type="protein sequence ID" value="TDH64666.1"/>
    <property type="molecule type" value="Genomic_DNA"/>
</dbReference>
<evidence type="ECO:0000313" key="1">
    <source>
        <dbReference type="EMBL" id="TDH64666.1"/>
    </source>
</evidence>
<name>A0A4R5QN48_9PROT</name>
<organism evidence="1 2">
    <name type="scientific">Dankookia rubra</name>
    <dbReference type="NCBI Taxonomy" id="1442381"/>
    <lineage>
        <taxon>Bacteria</taxon>
        <taxon>Pseudomonadati</taxon>
        <taxon>Pseudomonadota</taxon>
        <taxon>Alphaproteobacteria</taxon>
        <taxon>Acetobacterales</taxon>
        <taxon>Roseomonadaceae</taxon>
        <taxon>Dankookia</taxon>
    </lineage>
</organism>
<dbReference type="GO" id="GO:0015774">
    <property type="term" value="P:polysaccharide transport"/>
    <property type="evidence" value="ECO:0007669"/>
    <property type="project" value="InterPro"/>
</dbReference>
<dbReference type="GO" id="GO:0000271">
    <property type="term" value="P:polysaccharide biosynthetic process"/>
    <property type="evidence" value="ECO:0007669"/>
    <property type="project" value="InterPro"/>
</dbReference>
<keyword evidence="1" id="KW-0808">Transferase</keyword>
<comment type="caution">
    <text evidence="1">The sequence shown here is derived from an EMBL/GenBank/DDBJ whole genome shotgun (WGS) entry which is preliminary data.</text>
</comment>
<evidence type="ECO:0000313" key="2">
    <source>
        <dbReference type="Proteomes" id="UP000295096"/>
    </source>
</evidence>
<dbReference type="RefSeq" id="WP_133286822.1">
    <property type="nucleotide sequence ID" value="NZ_SMSJ01000001.1"/>
</dbReference>
<proteinExistence type="predicted"/>